<keyword evidence="2" id="KW-1185">Reference proteome</keyword>
<name>A0AAN7S1C4_MYCAM</name>
<protein>
    <submittedName>
        <fullName evidence="1">Uncharacterized protein</fullName>
    </submittedName>
</protein>
<reference evidence="1 2" key="1">
    <citation type="journal article" date="2023" name="J. Hered.">
        <title>Chromosome-level genome of the wood stork (Mycteria americana) provides insight into avian chromosome evolution.</title>
        <authorList>
            <person name="Flamio R. Jr."/>
            <person name="Ramstad K.M."/>
        </authorList>
    </citation>
    <scope>NUCLEOTIDE SEQUENCE [LARGE SCALE GENOMIC DNA]</scope>
    <source>
        <strain evidence="1">JAX WOST 10</strain>
    </source>
</reference>
<proteinExistence type="predicted"/>
<organism evidence="1 2">
    <name type="scientific">Mycteria americana</name>
    <name type="common">Wood stork</name>
    <dbReference type="NCBI Taxonomy" id="33587"/>
    <lineage>
        <taxon>Eukaryota</taxon>
        <taxon>Metazoa</taxon>
        <taxon>Chordata</taxon>
        <taxon>Craniata</taxon>
        <taxon>Vertebrata</taxon>
        <taxon>Euteleostomi</taxon>
        <taxon>Archelosauria</taxon>
        <taxon>Archosauria</taxon>
        <taxon>Dinosauria</taxon>
        <taxon>Saurischia</taxon>
        <taxon>Theropoda</taxon>
        <taxon>Coelurosauria</taxon>
        <taxon>Aves</taxon>
        <taxon>Neognathae</taxon>
        <taxon>Neoaves</taxon>
        <taxon>Aequornithes</taxon>
        <taxon>Ciconiiformes</taxon>
        <taxon>Ciconiidae</taxon>
        <taxon>Mycteria</taxon>
    </lineage>
</organism>
<dbReference type="Proteomes" id="UP001333110">
    <property type="component" value="Unassembled WGS sequence"/>
</dbReference>
<evidence type="ECO:0000313" key="2">
    <source>
        <dbReference type="Proteomes" id="UP001333110"/>
    </source>
</evidence>
<dbReference type="EMBL" id="JAUNZN010000003">
    <property type="protein sequence ID" value="KAK4824807.1"/>
    <property type="molecule type" value="Genomic_DNA"/>
</dbReference>
<dbReference type="AlphaFoldDB" id="A0AAN7S1C4"/>
<sequence>MKMIRGLELLSYEEKLRELGLFSLQKRRLWGNFIVAFQYLKGAYKKDGDRLFRRACCDRTKGNGFKLKEGEMLQILNHLHDPLLDSLHYVHVSLVLASPELDPALQQTPQQSCSPSAWVRLGRTLGERPPAPALGARHQKDFAYDAEVHKKLGGGTARTADPNWPKGYSIPYGVMPSI</sequence>
<evidence type="ECO:0000313" key="1">
    <source>
        <dbReference type="EMBL" id="KAK4824807.1"/>
    </source>
</evidence>
<accession>A0AAN7S1C4</accession>
<gene>
    <name evidence="1" type="ORF">QYF61_019475</name>
</gene>
<comment type="caution">
    <text evidence="1">The sequence shown here is derived from an EMBL/GenBank/DDBJ whole genome shotgun (WGS) entry which is preliminary data.</text>
</comment>